<feature type="region of interest" description="Disordered" evidence="1">
    <location>
        <begin position="39"/>
        <end position="58"/>
    </location>
</feature>
<evidence type="ECO:0000313" key="3">
    <source>
        <dbReference type="EMBL" id="CAD7077319.1"/>
    </source>
</evidence>
<evidence type="ECO:0000256" key="1">
    <source>
        <dbReference type="SAM" id="MobiDB-lite"/>
    </source>
</evidence>
<keyword evidence="2" id="KW-0472">Membrane</keyword>
<evidence type="ECO:0000313" key="4">
    <source>
        <dbReference type="Proteomes" id="UP000594454"/>
    </source>
</evidence>
<feature type="compositionally biased region" description="Low complexity" evidence="1">
    <location>
        <begin position="403"/>
        <end position="413"/>
    </location>
</feature>
<keyword evidence="2" id="KW-1133">Transmembrane helix</keyword>
<feature type="transmembrane region" description="Helical" evidence="2">
    <location>
        <begin position="80"/>
        <end position="105"/>
    </location>
</feature>
<dbReference type="Gene3D" id="1.10.287.1490">
    <property type="match status" value="1"/>
</dbReference>
<reference evidence="3 4" key="1">
    <citation type="submission" date="2020-11" db="EMBL/GenBank/DDBJ databases">
        <authorList>
            <person name="Wallbank WR R."/>
            <person name="Pardo Diaz C."/>
            <person name="Kozak K."/>
            <person name="Martin S."/>
            <person name="Jiggins C."/>
            <person name="Moest M."/>
            <person name="Warren A I."/>
            <person name="Generalovic N T."/>
            <person name="Byers J.R.P. K."/>
            <person name="Montejo-Kovacevich G."/>
            <person name="Yen C E."/>
        </authorList>
    </citation>
    <scope>NUCLEOTIDE SEQUENCE [LARGE SCALE GENOMIC DNA]</scope>
</reference>
<dbReference type="EMBL" id="LR899009">
    <property type="protein sequence ID" value="CAD7077319.1"/>
    <property type="molecule type" value="Genomic_DNA"/>
</dbReference>
<name>A0A7R8UAV6_HERIL</name>
<dbReference type="AlphaFoldDB" id="A0A7R8UAV6"/>
<feature type="region of interest" description="Disordered" evidence="1">
    <location>
        <begin position="1"/>
        <end position="22"/>
    </location>
</feature>
<protein>
    <submittedName>
        <fullName evidence="3">Uncharacterized protein</fullName>
    </submittedName>
</protein>
<accession>A0A7R8UAV6</accession>
<gene>
    <name evidence="3" type="ORF">HERILL_LOCUS677</name>
</gene>
<organism evidence="3 4">
    <name type="scientific">Hermetia illucens</name>
    <name type="common">Black soldier fly</name>
    <dbReference type="NCBI Taxonomy" id="343691"/>
    <lineage>
        <taxon>Eukaryota</taxon>
        <taxon>Metazoa</taxon>
        <taxon>Ecdysozoa</taxon>
        <taxon>Arthropoda</taxon>
        <taxon>Hexapoda</taxon>
        <taxon>Insecta</taxon>
        <taxon>Pterygota</taxon>
        <taxon>Neoptera</taxon>
        <taxon>Endopterygota</taxon>
        <taxon>Diptera</taxon>
        <taxon>Brachycera</taxon>
        <taxon>Stratiomyomorpha</taxon>
        <taxon>Stratiomyidae</taxon>
        <taxon>Hermetiinae</taxon>
        <taxon>Hermetia</taxon>
    </lineage>
</organism>
<feature type="compositionally biased region" description="Polar residues" evidence="1">
    <location>
        <begin position="46"/>
        <end position="57"/>
    </location>
</feature>
<feature type="region of interest" description="Disordered" evidence="1">
    <location>
        <begin position="400"/>
        <end position="419"/>
    </location>
</feature>
<keyword evidence="2" id="KW-0812">Transmembrane</keyword>
<evidence type="ECO:0000256" key="2">
    <source>
        <dbReference type="SAM" id="Phobius"/>
    </source>
</evidence>
<dbReference type="InParanoid" id="A0A7R8UAV6"/>
<dbReference type="OrthoDB" id="10009315at2759"/>
<dbReference type="Proteomes" id="UP000594454">
    <property type="component" value="Chromosome 1"/>
</dbReference>
<dbReference type="FunCoup" id="A0A7R8UAV6">
    <property type="interactions" value="4"/>
</dbReference>
<keyword evidence="4" id="KW-1185">Reference proteome</keyword>
<sequence>MESASQVSVPLRSGGKKMRKRRELDALVAHSLAKRANKKNCAGNGIHSQDQLLSPSTDEQDDIAWPKVVRTSNRTRHRKFSLIQTCIPIIFVMSVALSLGFVYWLHFDLKQQLYDYRSRIEEVALTSQNVPDALQKWHETSKILEQNQTLLANKLVDIHNYIEELRNRFSMYDAKLKETKDYQKDEKFVADFGAEIAAVSADVDHIKEKFADIQKGQTDFRAEINTLKANFSEAVMNATRRANNNETSYSDELKKAQTIILKEIKTLSANVSSINDTLSQKTKMLSDDQRSQQRLIDSLQERTANITSHVDSIERYWSQNKEVLTDFDTFKNNSNYELQSLKNATIDLKHNVENVRLDCSKVRSDVLQSLSSTSTKEAKTANKDMSRENDKIKAALNAGDEQAATSNASSNASVVPQPSSMIKTTPGTAIPPSAVPTSTATESSTVVVTAAEGKPKLLSIQTISKPV</sequence>
<proteinExistence type="predicted"/>
<dbReference type="OMA" id="YIRKCGP"/>